<accession>A0A022PPD9</accession>
<evidence type="ECO:0000256" key="3">
    <source>
        <dbReference type="ARBA" id="ARBA00022692"/>
    </source>
</evidence>
<dbReference type="RefSeq" id="WP_036776034.1">
    <property type="nucleotide sequence ID" value="NZ_CAWLTM010000108.1"/>
</dbReference>
<proteinExistence type="inferred from homology"/>
<evidence type="ECO:0000313" key="8">
    <source>
        <dbReference type="Proteomes" id="UP000023464"/>
    </source>
</evidence>
<keyword evidence="3 6" id="KW-0812">Transmembrane</keyword>
<keyword evidence="8" id="KW-1185">Reference proteome</keyword>
<name>A0A022PPD9_9GAMM</name>
<feature type="transmembrane region" description="Helical" evidence="6">
    <location>
        <begin position="189"/>
        <end position="207"/>
    </location>
</feature>
<feature type="transmembrane region" description="Helical" evidence="6">
    <location>
        <begin position="102"/>
        <end position="122"/>
    </location>
</feature>
<feature type="transmembrane region" description="Helical" evidence="6">
    <location>
        <begin position="50"/>
        <end position="68"/>
    </location>
</feature>
<dbReference type="GO" id="GO:0016020">
    <property type="term" value="C:membrane"/>
    <property type="evidence" value="ECO:0007669"/>
    <property type="project" value="UniProtKB-SubCell"/>
</dbReference>
<dbReference type="InterPro" id="IPR012506">
    <property type="entry name" value="TMEM86B-like"/>
</dbReference>
<evidence type="ECO:0000256" key="4">
    <source>
        <dbReference type="ARBA" id="ARBA00022989"/>
    </source>
</evidence>
<evidence type="ECO:0000256" key="1">
    <source>
        <dbReference type="ARBA" id="ARBA00004141"/>
    </source>
</evidence>
<sequence length="208" mass="24213">MSWPFIAVFFSGWLYVDAAYRGPNWQRWLFRPITLLLLLFWAWQAPELHISGYLICLGLLTALISDALRMLPSKYSLFSLSTLFLCYLLYTISFVLQMNFSFFFPLPLILLVLGSVILLVIWNKLEEMRWLVVASVVMLLIMVWMAGEQYFSLNTAYGFSLLAGTILLLLSHSFWLINNYRLQFKSSKAIVATCYFIGHFLIIRSLYL</sequence>
<dbReference type="PANTHER" id="PTHR31885:SF6">
    <property type="entry name" value="GH04784P"/>
    <property type="match status" value="1"/>
</dbReference>
<dbReference type="PATRIC" id="fig|1393736.3.peg.674"/>
<dbReference type="EMBL" id="JFGV01000007">
    <property type="protein sequence ID" value="EYU16758.1"/>
    <property type="molecule type" value="Genomic_DNA"/>
</dbReference>
<keyword evidence="4 6" id="KW-1133">Transmembrane helix</keyword>
<feature type="transmembrane region" description="Helical" evidence="6">
    <location>
        <begin position="159"/>
        <end position="177"/>
    </location>
</feature>
<dbReference type="AlphaFoldDB" id="A0A022PPD9"/>
<comment type="similarity">
    <text evidence="2">Belongs to the TMEM86 family.</text>
</comment>
<dbReference type="PANTHER" id="PTHR31885">
    <property type="entry name" value="GH04784P"/>
    <property type="match status" value="1"/>
</dbReference>
<evidence type="ECO:0000256" key="5">
    <source>
        <dbReference type="ARBA" id="ARBA00023136"/>
    </source>
</evidence>
<reference evidence="7 8" key="1">
    <citation type="submission" date="2014-03" db="EMBL/GenBank/DDBJ databases">
        <title>Draft Genome of Photorhabdus luminescens BA1, an Egyptian Isolate.</title>
        <authorList>
            <person name="Ghazal S."/>
            <person name="Hurst S.G.IV."/>
            <person name="Morris K."/>
            <person name="Thomas K."/>
            <person name="Tisa L.S."/>
        </authorList>
    </citation>
    <scope>NUCLEOTIDE SEQUENCE [LARGE SCALE GENOMIC DNA]</scope>
    <source>
        <strain evidence="7 8">BA1</strain>
    </source>
</reference>
<organism evidence="7 8">
    <name type="scientific">Photorhabdus aegyptia</name>
    <dbReference type="NCBI Taxonomy" id="2805098"/>
    <lineage>
        <taxon>Bacteria</taxon>
        <taxon>Pseudomonadati</taxon>
        <taxon>Pseudomonadota</taxon>
        <taxon>Gammaproteobacteria</taxon>
        <taxon>Enterobacterales</taxon>
        <taxon>Morganellaceae</taxon>
        <taxon>Photorhabdus</taxon>
    </lineage>
</organism>
<evidence type="ECO:0000256" key="6">
    <source>
        <dbReference type="SAM" id="Phobius"/>
    </source>
</evidence>
<protein>
    <submittedName>
        <fullName evidence="7">Putative membrane protein</fullName>
    </submittedName>
</protein>
<dbReference type="Proteomes" id="UP000023464">
    <property type="component" value="Unassembled WGS sequence"/>
</dbReference>
<gene>
    <name evidence="7" type="ORF">BA1DRAFT_00668</name>
</gene>
<comment type="caution">
    <text evidence="7">The sequence shown here is derived from an EMBL/GenBank/DDBJ whole genome shotgun (WGS) entry which is preliminary data.</text>
</comment>
<feature type="transmembrane region" description="Helical" evidence="6">
    <location>
        <begin position="28"/>
        <end position="44"/>
    </location>
</feature>
<dbReference type="GO" id="GO:0016787">
    <property type="term" value="F:hydrolase activity"/>
    <property type="evidence" value="ECO:0007669"/>
    <property type="project" value="TreeGrafter"/>
</dbReference>
<keyword evidence="5 6" id="KW-0472">Membrane</keyword>
<feature type="transmembrane region" description="Helical" evidence="6">
    <location>
        <begin position="75"/>
        <end position="96"/>
    </location>
</feature>
<feature type="transmembrane region" description="Helical" evidence="6">
    <location>
        <begin position="129"/>
        <end position="147"/>
    </location>
</feature>
<dbReference type="Pfam" id="PF07947">
    <property type="entry name" value="YhhN"/>
    <property type="match status" value="1"/>
</dbReference>
<comment type="subcellular location">
    <subcellularLocation>
        <location evidence="1">Membrane</location>
        <topology evidence="1">Multi-pass membrane protein</topology>
    </subcellularLocation>
</comment>
<evidence type="ECO:0000256" key="2">
    <source>
        <dbReference type="ARBA" id="ARBA00007375"/>
    </source>
</evidence>
<evidence type="ECO:0000313" key="7">
    <source>
        <dbReference type="EMBL" id="EYU16758.1"/>
    </source>
</evidence>